<protein>
    <submittedName>
        <fullName evidence="2">Uncharacterized protein</fullName>
    </submittedName>
</protein>
<dbReference type="Proteomes" id="UP000322234">
    <property type="component" value="Unassembled WGS sequence"/>
</dbReference>
<feature type="region of interest" description="Disordered" evidence="1">
    <location>
        <begin position="45"/>
        <end position="66"/>
    </location>
</feature>
<feature type="compositionally biased region" description="Basic and acidic residues" evidence="1">
    <location>
        <begin position="50"/>
        <end position="63"/>
    </location>
</feature>
<feature type="compositionally biased region" description="Polar residues" evidence="1">
    <location>
        <begin position="9"/>
        <end position="21"/>
    </location>
</feature>
<evidence type="ECO:0000256" key="1">
    <source>
        <dbReference type="SAM" id="MobiDB-lite"/>
    </source>
</evidence>
<name>A0A6B0RIE0_9CETA</name>
<gene>
    <name evidence="2" type="ORF">E5288_WYG020539</name>
</gene>
<reference evidence="2" key="1">
    <citation type="submission" date="2019-10" db="EMBL/GenBank/DDBJ databases">
        <title>The sequence and de novo assembly of the wild yak genome.</title>
        <authorList>
            <person name="Liu Y."/>
        </authorList>
    </citation>
    <scope>NUCLEOTIDE SEQUENCE [LARGE SCALE GENOMIC DNA]</scope>
    <source>
        <strain evidence="2">WY2019</strain>
    </source>
</reference>
<dbReference type="EMBL" id="VBQZ03000059">
    <property type="protein sequence ID" value="MXQ89860.1"/>
    <property type="molecule type" value="Genomic_DNA"/>
</dbReference>
<comment type="caution">
    <text evidence="2">The sequence shown here is derived from an EMBL/GenBank/DDBJ whole genome shotgun (WGS) entry which is preliminary data.</text>
</comment>
<dbReference type="AlphaFoldDB" id="A0A6B0RIE0"/>
<evidence type="ECO:0000313" key="2">
    <source>
        <dbReference type="EMBL" id="MXQ89860.1"/>
    </source>
</evidence>
<sequence length="191" mass="21054">MAADKGNLEPSSSPEMASNVPQEEAGGRASPESYSIMTAVNLDVCSASSREQEQKPVEGDPAGKDTLAPSVWVKSLLINMNLKSPRSPRSSRNPSLNTKFVASNPEYLNFEAQFHKLEFQGPQTSRIRIEVGPPACSFKTVKLVCSFKIVPHIHFSKTVTQICSLLLSGIFVLFPNLIQRRQIHIQFPDTL</sequence>
<accession>A0A6B0RIE0</accession>
<feature type="region of interest" description="Disordered" evidence="1">
    <location>
        <begin position="1"/>
        <end position="33"/>
    </location>
</feature>
<evidence type="ECO:0000313" key="3">
    <source>
        <dbReference type="Proteomes" id="UP000322234"/>
    </source>
</evidence>
<proteinExistence type="predicted"/>
<keyword evidence="3" id="KW-1185">Reference proteome</keyword>
<organism evidence="2 3">
    <name type="scientific">Bos mutus</name>
    <name type="common">wild yak</name>
    <dbReference type="NCBI Taxonomy" id="72004"/>
    <lineage>
        <taxon>Eukaryota</taxon>
        <taxon>Metazoa</taxon>
        <taxon>Chordata</taxon>
        <taxon>Craniata</taxon>
        <taxon>Vertebrata</taxon>
        <taxon>Euteleostomi</taxon>
        <taxon>Mammalia</taxon>
        <taxon>Eutheria</taxon>
        <taxon>Laurasiatheria</taxon>
        <taxon>Artiodactyla</taxon>
        <taxon>Ruminantia</taxon>
        <taxon>Pecora</taxon>
        <taxon>Bovidae</taxon>
        <taxon>Bovinae</taxon>
        <taxon>Bos</taxon>
    </lineage>
</organism>